<evidence type="ECO:0000256" key="1">
    <source>
        <dbReference type="ARBA" id="ARBA00009219"/>
    </source>
</evidence>
<feature type="domain" description="3-beta hydroxysteroid dehydrogenase/isomerase" evidence="3">
    <location>
        <begin position="11"/>
        <end position="315"/>
    </location>
</feature>
<evidence type="ECO:0000259" key="3">
    <source>
        <dbReference type="Pfam" id="PF01073"/>
    </source>
</evidence>
<dbReference type="Gene3D" id="3.40.50.720">
    <property type="entry name" value="NAD(P)-binding Rossmann-like Domain"/>
    <property type="match status" value="1"/>
</dbReference>
<evidence type="ECO:0000256" key="2">
    <source>
        <dbReference type="ARBA" id="ARBA00023002"/>
    </source>
</evidence>
<sequence>MTNEGRTESYLVLGGTGFVGSHILKALAASSSTKIASYSRSLPPAKKDEEKLVQIMVEDGTIEDEVANAWVGGHWFADWLTFCRHKQPSYSTLFLPPHNDDESAYYAVNVLGTQAVINACLRASAFTSDVSSSGAERGCVRALVYTSSSGVVWNGKDISGATEDEVEIPEVGLEAYSATKGIGEKASTPCVRRAGSTNDSERVQVLAANGEKLKTAALRPHAIIGPGDNQAIWRLVENYTSGQYHFQIGSGTNLFSTISVTDVARAHLLAAAALLRDSTSAAVGGQAFFITDGVPVPFYTYPRLVWRELGASDDFWIVKLPRWLCLGLAFFVERWRGLVGGHTILTEFVVKTVTMEQWYRCDKAERLLGYKPTVTLEQAVRETVQWWKEEGAQEHAAQSQSKKLR</sequence>
<dbReference type="InterPro" id="IPR002225">
    <property type="entry name" value="3Beta_OHSteriod_DH/Estase"/>
</dbReference>
<comment type="caution">
    <text evidence="4">The sequence shown here is derived from an EMBL/GenBank/DDBJ whole genome shotgun (WGS) entry which is preliminary data.</text>
</comment>
<protein>
    <submittedName>
        <fullName evidence="4">Putative sterol dehydrogenase</fullName>
    </submittedName>
</protein>
<dbReference type="OrthoDB" id="10058185at2759"/>
<reference evidence="4 5" key="1">
    <citation type="submission" date="2020-07" db="EMBL/GenBank/DDBJ databases">
        <title>Comparative genomics of pyrophilous fungi reveals a link between fire events and developmental genes.</title>
        <authorList>
            <consortium name="DOE Joint Genome Institute"/>
            <person name="Steindorff A.S."/>
            <person name="Carver A."/>
            <person name="Calhoun S."/>
            <person name="Stillman K."/>
            <person name="Liu H."/>
            <person name="Lipzen A."/>
            <person name="Pangilinan J."/>
            <person name="Labutti K."/>
            <person name="Bruns T.D."/>
            <person name="Grigoriev I.V."/>
        </authorList>
    </citation>
    <scope>NUCLEOTIDE SEQUENCE [LARGE SCALE GENOMIC DNA]</scope>
    <source>
        <strain evidence="4 5">CBS 144469</strain>
    </source>
</reference>
<dbReference type="Pfam" id="PF01073">
    <property type="entry name" value="3Beta_HSD"/>
    <property type="match status" value="1"/>
</dbReference>
<dbReference type="GO" id="GO:0016616">
    <property type="term" value="F:oxidoreductase activity, acting on the CH-OH group of donors, NAD or NADP as acceptor"/>
    <property type="evidence" value="ECO:0007669"/>
    <property type="project" value="InterPro"/>
</dbReference>
<dbReference type="PANTHER" id="PTHR43245:SF51">
    <property type="entry name" value="SHORT CHAIN DEHYDROGENASE_REDUCTASE FAMILY 42E, MEMBER 2"/>
    <property type="match status" value="1"/>
</dbReference>
<dbReference type="GO" id="GO:0006694">
    <property type="term" value="P:steroid biosynthetic process"/>
    <property type="evidence" value="ECO:0007669"/>
    <property type="project" value="InterPro"/>
</dbReference>
<comment type="similarity">
    <text evidence="1">Belongs to the 3-beta-HSD family.</text>
</comment>
<dbReference type="SUPFAM" id="SSF51735">
    <property type="entry name" value="NAD(P)-binding Rossmann-fold domains"/>
    <property type="match status" value="1"/>
</dbReference>
<dbReference type="Proteomes" id="UP000521943">
    <property type="component" value="Unassembled WGS sequence"/>
</dbReference>
<gene>
    <name evidence="4" type="ORF">DFP72DRAFT_1141571</name>
</gene>
<dbReference type="InterPro" id="IPR036291">
    <property type="entry name" value="NAD(P)-bd_dom_sf"/>
</dbReference>
<dbReference type="PANTHER" id="PTHR43245">
    <property type="entry name" value="BIFUNCTIONAL POLYMYXIN RESISTANCE PROTEIN ARNA"/>
    <property type="match status" value="1"/>
</dbReference>
<dbReference type="InterPro" id="IPR050177">
    <property type="entry name" value="Lipid_A_modif_metabolic_enz"/>
</dbReference>
<evidence type="ECO:0000313" key="5">
    <source>
        <dbReference type="Proteomes" id="UP000521943"/>
    </source>
</evidence>
<dbReference type="AlphaFoldDB" id="A0A8H6M1K7"/>
<keyword evidence="5" id="KW-1185">Reference proteome</keyword>
<organism evidence="4 5">
    <name type="scientific">Ephemerocybe angulata</name>
    <dbReference type="NCBI Taxonomy" id="980116"/>
    <lineage>
        <taxon>Eukaryota</taxon>
        <taxon>Fungi</taxon>
        <taxon>Dikarya</taxon>
        <taxon>Basidiomycota</taxon>
        <taxon>Agaricomycotina</taxon>
        <taxon>Agaricomycetes</taxon>
        <taxon>Agaricomycetidae</taxon>
        <taxon>Agaricales</taxon>
        <taxon>Agaricineae</taxon>
        <taxon>Psathyrellaceae</taxon>
        <taxon>Ephemerocybe</taxon>
    </lineage>
</organism>
<accession>A0A8H6M1K7</accession>
<keyword evidence="2" id="KW-0560">Oxidoreductase</keyword>
<evidence type="ECO:0000313" key="4">
    <source>
        <dbReference type="EMBL" id="KAF6749914.1"/>
    </source>
</evidence>
<dbReference type="EMBL" id="JACGCI010000060">
    <property type="protein sequence ID" value="KAF6749914.1"/>
    <property type="molecule type" value="Genomic_DNA"/>
</dbReference>
<proteinExistence type="inferred from homology"/>
<name>A0A8H6M1K7_9AGAR</name>